<evidence type="ECO:0000256" key="2">
    <source>
        <dbReference type="ARBA" id="ARBA00022723"/>
    </source>
</evidence>
<dbReference type="PROSITE" id="PS51831">
    <property type="entry name" value="HD"/>
    <property type="match status" value="1"/>
</dbReference>
<dbReference type="Pfam" id="PF13328">
    <property type="entry name" value="HD_4"/>
    <property type="match status" value="1"/>
</dbReference>
<gene>
    <name evidence="14" type="primary">hddc3</name>
</gene>
<dbReference type="SUPFAM" id="SSF109604">
    <property type="entry name" value="HD-domain/PDEase-like"/>
    <property type="match status" value="1"/>
</dbReference>
<organism evidence="14 15">
    <name type="scientific">Salarias fasciatus</name>
    <name type="common">Jewelled blenny</name>
    <name type="synonym">Blennius fasciatus</name>
    <dbReference type="NCBI Taxonomy" id="181472"/>
    <lineage>
        <taxon>Eukaryota</taxon>
        <taxon>Metazoa</taxon>
        <taxon>Chordata</taxon>
        <taxon>Craniata</taxon>
        <taxon>Vertebrata</taxon>
        <taxon>Euteleostomi</taxon>
        <taxon>Actinopterygii</taxon>
        <taxon>Neopterygii</taxon>
        <taxon>Teleostei</taxon>
        <taxon>Neoteleostei</taxon>
        <taxon>Acanthomorphata</taxon>
        <taxon>Ovalentaria</taxon>
        <taxon>Blenniimorphae</taxon>
        <taxon>Blenniiformes</taxon>
        <taxon>Blennioidei</taxon>
        <taxon>Blenniidae</taxon>
        <taxon>Salariinae</taxon>
        <taxon>Salarias</taxon>
    </lineage>
</organism>
<reference evidence="14" key="3">
    <citation type="submission" date="2025-09" db="UniProtKB">
        <authorList>
            <consortium name="Ensembl"/>
        </authorList>
    </citation>
    <scope>IDENTIFICATION</scope>
</reference>
<evidence type="ECO:0000256" key="8">
    <source>
        <dbReference type="ARBA" id="ARBA00040793"/>
    </source>
</evidence>
<evidence type="ECO:0000256" key="11">
    <source>
        <dbReference type="ARBA" id="ARBA00047968"/>
    </source>
</evidence>
<dbReference type="InterPro" id="IPR006674">
    <property type="entry name" value="HD_domain"/>
</dbReference>
<keyword evidence="15" id="KW-1185">Reference proteome</keyword>
<accession>A0A672H752</accession>
<sequence>MYSTFNRNCRKAYLINENEIGSFVWSSASFRSYIIGSKFAITVSARTTWQTDLCAPGRKLFSNMTSEAIVLLETVNFAAEKHRNQRRKDPEGTPYINHPIGVARILSHEGGITDIEVLQAALLHDTVEDTDTTHAELEAKFGPVVARIVQEVTDDKSLPKQERKRLQVEHAPHCSHQAKLVKLADKLYNLRDLNRSTPAGWTAERVQEYFVWASQVVKGLRGTNSVLEEKLEELFKQRGLQL</sequence>
<dbReference type="InterPro" id="IPR003607">
    <property type="entry name" value="HD/PDEase_dom"/>
</dbReference>
<dbReference type="GO" id="GO:0008893">
    <property type="term" value="F:guanosine-3',5'-bis(diphosphate) 3'-diphosphatase activity"/>
    <property type="evidence" value="ECO:0007669"/>
    <property type="project" value="UniProtKB-EC"/>
</dbReference>
<keyword evidence="3" id="KW-0378">Hydrolase</keyword>
<keyword evidence="2" id="KW-0479">Metal-binding</keyword>
<evidence type="ECO:0000313" key="14">
    <source>
        <dbReference type="Ensembl" id="ENSSFAP00005024887.1"/>
    </source>
</evidence>
<dbReference type="AlphaFoldDB" id="A0A672H752"/>
<reference evidence="14" key="2">
    <citation type="submission" date="2025-08" db="UniProtKB">
        <authorList>
            <consortium name="Ensembl"/>
        </authorList>
    </citation>
    <scope>IDENTIFICATION</scope>
</reference>
<keyword evidence="4" id="KW-0464">Manganese</keyword>
<protein>
    <recommendedName>
        <fullName evidence="8">Guanosine-3',5'-bis(diphosphate) 3'-pyrophosphohydrolase MESH1</fullName>
        <ecNumber evidence="5">3.1.7.2</ecNumber>
    </recommendedName>
    <alternativeName>
        <fullName evidence="12">HD domain-containing protein 3</fullName>
    </alternativeName>
    <alternativeName>
        <fullName evidence="9">Metazoan SpoT homolog 1</fullName>
    </alternativeName>
    <alternativeName>
        <fullName evidence="10">Penta-phosphate guanosine-3'-pyrophosphohydrolase</fullName>
    </alternativeName>
</protein>
<evidence type="ECO:0000313" key="15">
    <source>
        <dbReference type="Proteomes" id="UP000472267"/>
    </source>
</evidence>
<evidence type="ECO:0000256" key="4">
    <source>
        <dbReference type="ARBA" id="ARBA00023211"/>
    </source>
</evidence>
<comment type="catalytic activity">
    <reaction evidence="11">
        <text>guanosine 3',5'-bis(diphosphate) + H2O = GDP + diphosphate + H(+)</text>
        <dbReference type="Rhea" id="RHEA:14253"/>
        <dbReference type="ChEBI" id="CHEBI:15377"/>
        <dbReference type="ChEBI" id="CHEBI:15378"/>
        <dbReference type="ChEBI" id="CHEBI:33019"/>
        <dbReference type="ChEBI" id="CHEBI:58189"/>
        <dbReference type="ChEBI" id="CHEBI:77828"/>
        <dbReference type="EC" id="3.1.7.2"/>
    </reaction>
</comment>
<comment type="function">
    <text evidence="6">ppGpp hydrolyzing enzyme involved in starvation response.</text>
</comment>
<dbReference type="EC" id="3.1.7.2" evidence="5"/>
<dbReference type="FunFam" id="1.10.3210.10:FF:000012">
    <property type="entry name" value="HD domain containing 3"/>
    <property type="match status" value="1"/>
</dbReference>
<dbReference type="CDD" id="cd00077">
    <property type="entry name" value="HDc"/>
    <property type="match status" value="1"/>
</dbReference>
<evidence type="ECO:0000256" key="5">
    <source>
        <dbReference type="ARBA" id="ARBA00024387"/>
    </source>
</evidence>
<evidence type="ECO:0000256" key="6">
    <source>
        <dbReference type="ARBA" id="ARBA00037781"/>
    </source>
</evidence>
<dbReference type="Gene3D" id="1.10.3210.10">
    <property type="entry name" value="Hypothetical protein af1432"/>
    <property type="match status" value="1"/>
</dbReference>
<evidence type="ECO:0000256" key="1">
    <source>
        <dbReference type="ARBA" id="ARBA00001936"/>
    </source>
</evidence>
<dbReference type="SMART" id="SM00471">
    <property type="entry name" value="HDc"/>
    <property type="match status" value="1"/>
</dbReference>
<comment type="similarity">
    <text evidence="7">Belongs to the MESH1 family.</text>
</comment>
<evidence type="ECO:0000256" key="10">
    <source>
        <dbReference type="ARBA" id="ARBA00041770"/>
    </source>
</evidence>
<reference evidence="14" key="1">
    <citation type="submission" date="2019-06" db="EMBL/GenBank/DDBJ databases">
        <authorList>
            <consortium name="Wellcome Sanger Institute Data Sharing"/>
        </authorList>
    </citation>
    <scope>NUCLEOTIDE SEQUENCE [LARGE SCALE GENOMIC DNA]</scope>
</reference>
<evidence type="ECO:0000256" key="3">
    <source>
        <dbReference type="ARBA" id="ARBA00022801"/>
    </source>
</evidence>
<name>A0A672H752_SALFA</name>
<dbReference type="InParanoid" id="A0A672H752"/>
<comment type="cofactor">
    <cofactor evidence="1">
        <name>Mn(2+)</name>
        <dbReference type="ChEBI" id="CHEBI:29035"/>
    </cofactor>
</comment>
<dbReference type="Proteomes" id="UP000472267">
    <property type="component" value="Chromosome 1"/>
</dbReference>
<evidence type="ECO:0000259" key="13">
    <source>
        <dbReference type="PROSITE" id="PS51831"/>
    </source>
</evidence>
<proteinExistence type="inferred from homology"/>
<dbReference type="InterPro" id="IPR052194">
    <property type="entry name" value="MESH1"/>
</dbReference>
<dbReference type="FunCoup" id="A0A672H752">
    <property type="interactions" value="198"/>
</dbReference>
<evidence type="ECO:0000256" key="12">
    <source>
        <dbReference type="ARBA" id="ARBA00079108"/>
    </source>
</evidence>
<dbReference type="PANTHER" id="PTHR46246">
    <property type="entry name" value="GUANOSINE-3',5'-BIS(DIPHOSPHATE) 3'-PYROPHOSPHOHYDROLASE MESH1"/>
    <property type="match status" value="1"/>
</dbReference>
<evidence type="ECO:0000256" key="7">
    <source>
        <dbReference type="ARBA" id="ARBA00038354"/>
    </source>
</evidence>
<dbReference type="Ensembl" id="ENSSFAT00005025896.1">
    <property type="protein sequence ID" value="ENSSFAP00005024887.1"/>
    <property type="gene ID" value="ENSSFAG00005012812.1"/>
</dbReference>
<evidence type="ECO:0000256" key="9">
    <source>
        <dbReference type="ARBA" id="ARBA00041464"/>
    </source>
</evidence>
<dbReference type="PANTHER" id="PTHR46246:SF1">
    <property type="entry name" value="GUANOSINE-3',5'-BIS(DIPHOSPHATE) 3'-PYROPHOSPHOHYDROLASE MESH1"/>
    <property type="match status" value="1"/>
</dbReference>
<dbReference type="GO" id="GO:0046872">
    <property type="term" value="F:metal ion binding"/>
    <property type="evidence" value="ECO:0007669"/>
    <property type="project" value="UniProtKB-KW"/>
</dbReference>
<dbReference type="OMA" id="PPWRERK"/>
<feature type="domain" description="HD" evidence="13">
    <location>
        <begin position="95"/>
        <end position="190"/>
    </location>
</feature>